<feature type="non-terminal residue" evidence="1">
    <location>
        <position position="128"/>
    </location>
</feature>
<organism evidence="1">
    <name type="scientific">Poeciliopsis prolifica</name>
    <name type="common">blackstripe livebearer</name>
    <dbReference type="NCBI Taxonomy" id="188132"/>
    <lineage>
        <taxon>Eukaryota</taxon>
        <taxon>Metazoa</taxon>
        <taxon>Chordata</taxon>
        <taxon>Craniata</taxon>
        <taxon>Vertebrata</taxon>
        <taxon>Euteleostomi</taxon>
        <taxon>Actinopterygii</taxon>
        <taxon>Neopterygii</taxon>
        <taxon>Teleostei</taxon>
        <taxon>Neoteleostei</taxon>
        <taxon>Acanthomorphata</taxon>
        <taxon>Ovalentaria</taxon>
        <taxon>Atherinomorphae</taxon>
        <taxon>Cyprinodontiformes</taxon>
        <taxon>Poeciliidae</taxon>
        <taxon>Poeciliinae</taxon>
        <taxon>Poeciliopsis</taxon>
    </lineage>
</organism>
<name>A0A0S7EPP4_9TELE</name>
<sequence>MCLFVKLWYVDKVVCGFLQAVNSGFEQKLRTCSGTQRFPCCSRHTHLLWIVLKHTDQKSITIYIHRFTQRKLPENMRQMLLVLMVWNNVRNVLAVQEQGESHSICLDVQLRVFKYVRVFVGSQFLNFN</sequence>
<evidence type="ECO:0000313" key="1">
    <source>
        <dbReference type="EMBL" id="JAO06943.1"/>
    </source>
</evidence>
<dbReference type="EMBL" id="GBYX01474723">
    <property type="protein sequence ID" value="JAO06943.1"/>
    <property type="molecule type" value="Transcribed_RNA"/>
</dbReference>
<reference evidence="1" key="1">
    <citation type="submission" date="2014-12" db="EMBL/GenBank/DDBJ databases">
        <title>Parallel Evolution in Life History Adaptation Evident in the Tissue-Specific Poeciliopsis prolifica transcriptome.</title>
        <authorList>
            <person name="Jue N.K."/>
            <person name="Foley R.J."/>
            <person name="Obergfell C."/>
            <person name="Reznick D.N."/>
            <person name="O'Neill R.J."/>
            <person name="O'Neill M.J."/>
        </authorList>
    </citation>
    <scope>NUCLEOTIDE SEQUENCE</scope>
</reference>
<dbReference type="AlphaFoldDB" id="A0A0S7EPP4"/>
<proteinExistence type="predicted"/>
<protein>
    <submittedName>
        <fullName evidence="1">PPUP7439</fullName>
    </submittedName>
</protein>
<gene>
    <name evidence="1" type="primary">PPUP7439</name>
</gene>
<accession>A0A0S7EPP4</accession>